<accession>A0A4P7GK17</accession>
<feature type="transmembrane region" description="Helical" evidence="5">
    <location>
        <begin position="12"/>
        <end position="38"/>
    </location>
</feature>
<comment type="subcellular location">
    <subcellularLocation>
        <location evidence="1">Membrane</location>
        <topology evidence="1">Multi-pass membrane protein</topology>
    </subcellularLocation>
</comment>
<dbReference type="Proteomes" id="UP000294894">
    <property type="component" value="Chromosome"/>
</dbReference>
<evidence type="ECO:0000256" key="5">
    <source>
        <dbReference type="SAM" id="Phobius"/>
    </source>
</evidence>
<dbReference type="Pfam" id="PF01741">
    <property type="entry name" value="MscL"/>
    <property type="match status" value="1"/>
</dbReference>
<dbReference type="GO" id="GO:0008381">
    <property type="term" value="F:mechanosensitive monoatomic ion channel activity"/>
    <property type="evidence" value="ECO:0007669"/>
    <property type="project" value="TreeGrafter"/>
</dbReference>
<organism evidence="6 7">
    <name type="scientific">Nocardioides euryhalodurans</name>
    <dbReference type="NCBI Taxonomy" id="2518370"/>
    <lineage>
        <taxon>Bacteria</taxon>
        <taxon>Bacillati</taxon>
        <taxon>Actinomycetota</taxon>
        <taxon>Actinomycetes</taxon>
        <taxon>Propionibacteriales</taxon>
        <taxon>Nocardioidaceae</taxon>
        <taxon>Nocardioides</taxon>
    </lineage>
</organism>
<dbReference type="Gene3D" id="1.10.1200.120">
    <property type="entry name" value="Large-conductance mechanosensitive channel, MscL, domain 1"/>
    <property type="match status" value="1"/>
</dbReference>
<keyword evidence="4 5" id="KW-0472">Membrane</keyword>
<dbReference type="KEGG" id="noy:EXE57_08640"/>
<dbReference type="PANTHER" id="PTHR30266">
    <property type="entry name" value="MECHANOSENSITIVE CHANNEL MSCL"/>
    <property type="match status" value="1"/>
</dbReference>
<keyword evidence="2 5" id="KW-0812">Transmembrane</keyword>
<keyword evidence="3 5" id="KW-1133">Transmembrane helix</keyword>
<dbReference type="SUPFAM" id="SSF81330">
    <property type="entry name" value="Gated mechanosensitive channel"/>
    <property type="match status" value="1"/>
</dbReference>
<evidence type="ECO:0000256" key="4">
    <source>
        <dbReference type="ARBA" id="ARBA00023136"/>
    </source>
</evidence>
<evidence type="ECO:0000256" key="3">
    <source>
        <dbReference type="ARBA" id="ARBA00022989"/>
    </source>
</evidence>
<sequence>MSGFKNFILRGNLVELAVAFIMAAAFAAVVTATVGVIMDLIGKAGGTPDFSNYSPGGVSVGAWLTALISFVIIAAVVYFFIVMPYTKAQEKYFPKEEPGTPDDIALLEEIRDLLANRSTGGTPPTS</sequence>
<dbReference type="EMBL" id="CP038267">
    <property type="protein sequence ID" value="QBR92346.1"/>
    <property type="molecule type" value="Genomic_DNA"/>
</dbReference>
<dbReference type="InterPro" id="IPR036019">
    <property type="entry name" value="MscL_channel"/>
</dbReference>
<dbReference type="AlphaFoldDB" id="A0A4P7GK17"/>
<gene>
    <name evidence="6" type="ORF">EXE57_08640</name>
</gene>
<dbReference type="GO" id="GO:0016020">
    <property type="term" value="C:membrane"/>
    <property type="evidence" value="ECO:0007669"/>
    <property type="project" value="UniProtKB-SubCell"/>
</dbReference>
<dbReference type="OrthoDB" id="9810350at2"/>
<evidence type="ECO:0000313" key="7">
    <source>
        <dbReference type="Proteomes" id="UP000294894"/>
    </source>
</evidence>
<proteinExistence type="predicted"/>
<feature type="transmembrane region" description="Helical" evidence="5">
    <location>
        <begin position="58"/>
        <end position="81"/>
    </location>
</feature>
<dbReference type="PANTHER" id="PTHR30266:SF2">
    <property type="entry name" value="LARGE-CONDUCTANCE MECHANOSENSITIVE CHANNEL"/>
    <property type="match status" value="1"/>
</dbReference>
<evidence type="ECO:0000313" key="6">
    <source>
        <dbReference type="EMBL" id="QBR92346.1"/>
    </source>
</evidence>
<evidence type="ECO:0000256" key="1">
    <source>
        <dbReference type="ARBA" id="ARBA00004141"/>
    </source>
</evidence>
<keyword evidence="7" id="KW-1185">Reference proteome</keyword>
<reference evidence="6 7" key="1">
    <citation type="submission" date="2019-03" db="EMBL/GenBank/DDBJ databases">
        <title>Three New Species of Nocardioides, Nocardioides euryhalodurans sp. nov., Nocardioides seonyuensis sp. nov. and Nocardioides eburneoflavus sp. nov., Iolated from Soil.</title>
        <authorList>
            <person name="Roh S.G."/>
            <person name="Lee C."/>
            <person name="Kim M.-K."/>
            <person name="Kim S.B."/>
        </authorList>
    </citation>
    <scope>NUCLEOTIDE SEQUENCE [LARGE SCALE GENOMIC DNA]</scope>
    <source>
        <strain evidence="6 7">MMS17-SY117</strain>
    </source>
</reference>
<protein>
    <submittedName>
        <fullName evidence="6">MscL family protein</fullName>
    </submittedName>
</protein>
<evidence type="ECO:0000256" key="2">
    <source>
        <dbReference type="ARBA" id="ARBA00022692"/>
    </source>
</evidence>
<dbReference type="InterPro" id="IPR037673">
    <property type="entry name" value="MSC/AndL"/>
</dbReference>
<dbReference type="RefSeq" id="WP_135076431.1">
    <property type="nucleotide sequence ID" value="NZ_CP038267.1"/>
</dbReference>
<name>A0A4P7GK17_9ACTN</name>